<proteinExistence type="predicted"/>
<reference evidence="2 3" key="1">
    <citation type="submission" date="2024-03" db="EMBL/GenBank/DDBJ databases">
        <title>Adaptation during the transition from Ophiocordyceps entomopathogen to insect associate is accompanied by gene loss and intensified selection.</title>
        <authorList>
            <person name="Ward C.M."/>
            <person name="Onetto C.A."/>
            <person name="Borneman A.R."/>
        </authorList>
    </citation>
    <scope>NUCLEOTIDE SEQUENCE [LARGE SCALE GENOMIC DNA]</scope>
    <source>
        <strain evidence="2">AWRI1</strain>
        <tissue evidence="2">Single Adult Female</tissue>
    </source>
</reference>
<feature type="transmembrane region" description="Helical" evidence="1">
    <location>
        <begin position="197"/>
        <end position="223"/>
    </location>
</feature>
<feature type="transmembrane region" description="Helical" evidence="1">
    <location>
        <begin position="145"/>
        <end position="169"/>
    </location>
</feature>
<evidence type="ECO:0000313" key="3">
    <source>
        <dbReference type="Proteomes" id="UP001367676"/>
    </source>
</evidence>
<keyword evidence="3" id="KW-1185">Reference proteome</keyword>
<dbReference type="Proteomes" id="UP001367676">
    <property type="component" value="Unassembled WGS sequence"/>
</dbReference>
<feature type="transmembrane region" description="Helical" evidence="1">
    <location>
        <begin position="21"/>
        <end position="39"/>
    </location>
</feature>
<evidence type="ECO:0000313" key="2">
    <source>
        <dbReference type="EMBL" id="KAK7590690.1"/>
    </source>
</evidence>
<gene>
    <name evidence="2" type="ORF">V9T40_002303</name>
</gene>
<organism evidence="2 3">
    <name type="scientific">Parthenolecanium corni</name>
    <dbReference type="NCBI Taxonomy" id="536013"/>
    <lineage>
        <taxon>Eukaryota</taxon>
        <taxon>Metazoa</taxon>
        <taxon>Ecdysozoa</taxon>
        <taxon>Arthropoda</taxon>
        <taxon>Hexapoda</taxon>
        <taxon>Insecta</taxon>
        <taxon>Pterygota</taxon>
        <taxon>Neoptera</taxon>
        <taxon>Paraneoptera</taxon>
        <taxon>Hemiptera</taxon>
        <taxon>Sternorrhyncha</taxon>
        <taxon>Coccoidea</taxon>
        <taxon>Coccidae</taxon>
        <taxon>Parthenolecanium</taxon>
    </lineage>
</organism>
<sequence length="288" mass="33670">MLNEKPIITGKIFDFKKSQTNFLYATYLCIGGLAFESKINLKLKILYYVWQVSCLIFGSFASFVWFYQLCHRQKPTFQQFFTFAISFNNPIAGLIADSIAYSFRNRIRLVLREIDNDFNIKWKHTNRHLGDKVLSKKLFNVGRTFLLFFILGNVLMIIFLGSRLTAVIFSGQIHINDMYYFLFAVPMAEKVDTMAEYMIINTFQIIMSAAILLKGLLIPLFFLSIGGILSNQFVLLTEDLANESKWFQQMAETKFWKPTQYILSDAGQRFCGECIFYLNNFRHLMRYL</sequence>
<dbReference type="EMBL" id="JBBCAQ010000022">
    <property type="protein sequence ID" value="KAK7590690.1"/>
    <property type="molecule type" value="Genomic_DNA"/>
</dbReference>
<name>A0AAN9TGH1_9HEMI</name>
<keyword evidence="1" id="KW-1133">Transmembrane helix</keyword>
<evidence type="ECO:0000256" key="1">
    <source>
        <dbReference type="SAM" id="Phobius"/>
    </source>
</evidence>
<keyword evidence="1" id="KW-0812">Transmembrane</keyword>
<accession>A0AAN9TGH1</accession>
<dbReference type="AlphaFoldDB" id="A0AAN9TGH1"/>
<protein>
    <submittedName>
        <fullName evidence="2">Uncharacterized protein</fullName>
    </submittedName>
</protein>
<feature type="transmembrane region" description="Helical" evidence="1">
    <location>
        <begin position="45"/>
        <end position="67"/>
    </location>
</feature>
<comment type="caution">
    <text evidence="2">The sequence shown here is derived from an EMBL/GenBank/DDBJ whole genome shotgun (WGS) entry which is preliminary data.</text>
</comment>
<keyword evidence="1" id="KW-0472">Membrane</keyword>